<accession>A0A0V8HKD2</accession>
<evidence type="ECO:0000313" key="2">
    <source>
        <dbReference type="EMBL" id="SCC12048.1"/>
    </source>
</evidence>
<proteinExistence type="predicted"/>
<dbReference type="RefSeq" id="WP_032088310.1">
    <property type="nucleotide sequence ID" value="NZ_FMAU01000002.1"/>
</dbReference>
<organism evidence="2 3">
    <name type="scientific">[Bacillus] enclensis</name>
    <dbReference type="NCBI Taxonomy" id="1402860"/>
    <lineage>
        <taxon>Bacteria</taxon>
        <taxon>Bacillati</taxon>
        <taxon>Bacillota</taxon>
        <taxon>Bacilli</taxon>
        <taxon>Bacillales</taxon>
        <taxon>Bacillaceae</taxon>
        <taxon>Rossellomorea</taxon>
    </lineage>
</organism>
<dbReference type="OrthoDB" id="2390014at2"/>
<evidence type="ECO:0000256" key="1">
    <source>
        <dbReference type="SAM" id="MobiDB-lite"/>
    </source>
</evidence>
<feature type="region of interest" description="Disordered" evidence="1">
    <location>
        <begin position="39"/>
        <end position="88"/>
    </location>
</feature>
<dbReference type="Proteomes" id="UP000181997">
    <property type="component" value="Unassembled WGS sequence"/>
</dbReference>
<reference evidence="3" key="1">
    <citation type="submission" date="2016-08" db="EMBL/GenBank/DDBJ databases">
        <authorList>
            <person name="Varghese N."/>
            <person name="Submissions Spin"/>
        </authorList>
    </citation>
    <scope>NUCLEOTIDE SEQUENCE [LARGE SCALE GENOMIC DNA]</scope>
    <source>
        <strain evidence="3">SGD-1123</strain>
    </source>
</reference>
<sequence>MKVNKTLLVGATVTAGSLGWLLSSKENRNHLHNMKEGLMTKIKKRKSEDLPVDKGGNPDPQNIEDNSMVSEGAMTSVQYYNEKKQDNE</sequence>
<keyword evidence="3" id="KW-1185">Reference proteome</keyword>
<name>A0A0V8HKD2_9BACI</name>
<protein>
    <submittedName>
        <fullName evidence="2">Uncharacterized protein</fullName>
    </submittedName>
</protein>
<evidence type="ECO:0000313" key="3">
    <source>
        <dbReference type="Proteomes" id="UP000181997"/>
    </source>
</evidence>
<gene>
    <name evidence="2" type="ORF">GA0061094_2633</name>
</gene>
<dbReference type="AlphaFoldDB" id="A0A0V8HKD2"/>
<feature type="compositionally biased region" description="Polar residues" evidence="1">
    <location>
        <begin position="59"/>
        <end position="79"/>
    </location>
</feature>
<dbReference type="EMBL" id="FMAU01000002">
    <property type="protein sequence ID" value="SCC12048.1"/>
    <property type="molecule type" value="Genomic_DNA"/>
</dbReference>